<dbReference type="Proteomes" id="UP001201844">
    <property type="component" value="Unassembled WGS sequence"/>
</dbReference>
<evidence type="ECO:0000313" key="1">
    <source>
        <dbReference type="EMBL" id="MCJ8149098.1"/>
    </source>
</evidence>
<organism evidence="1 2">
    <name type="scientific">Shinella sedimenti</name>
    <dbReference type="NCBI Taxonomy" id="2919913"/>
    <lineage>
        <taxon>Bacteria</taxon>
        <taxon>Pseudomonadati</taxon>
        <taxon>Pseudomonadota</taxon>
        <taxon>Alphaproteobacteria</taxon>
        <taxon>Hyphomicrobiales</taxon>
        <taxon>Rhizobiaceae</taxon>
        <taxon>Shinella</taxon>
    </lineage>
</organism>
<dbReference type="EMBL" id="JAKVIN010000003">
    <property type="protein sequence ID" value="MCJ8149098.1"/>
    <property type="molecule type" value="Genomic_DNA"/>
</dbReference>
<proteinExistence type="predicted"/>
<evidence type="ECO:0000313" key="2">
    <source>
        <dbReference type="Proteomes" id="UP001201844"/>
    </source>
</evidence>
<comment type="caution">
    <text evidence="1">The sequence shown here is derived from an EMBL/GenBank/DDBJ whole genome shotgun (WGS) entry which is preliminary data.</text>
</comment>
<keyword evidence="2" id="KW-1185">Reference proteome</keyword>
<reference evidence="1 2" key="1">
    <citation type="submission" date="2022-02" db="EMBL/GenBank/DDBJ databases">
        <title>Shinella B3.7 sp. nov., isolated from Sediment (Zhairuo Island).</title>
        <authorList>
            <person name="Chen G."/>
        </authorList>
    </citation>
    <scope>NUCLEOTIDE SEQUENCE [LARGE SCALE GENOMIC DNA]</scope>
    <source>
        <strain evidence="1 2">B3.7</strain>
    </source>
</reference>
<dbReference type="RefSeq" id="WP_241599685.1">
    <property type="nucleotide sequence ID" value="NZ_JAKVIN010000003.1"/>
</dbReference>
<accession>A0ABT0CKG9</accession>
<sequence>MSNFSTSAPIAVPFATLCEIADESDFLLGAALEASDYPDENVYSTVEGGTFGALITAARGLHFAALAIATGKGLASEEVLSALRNAEGAVTFVARYAEQEARKLSS</sequence>
<protein>
    <submittedName>
        <fullName evidence="1">Uncharacterized protein</fullName>
    </submittedName>
</protein>
<gene>
    <name evidence="1" type="ORF">MKI86_08100</name>
</gene>
<name>A0ABT0CKG9_9HYPH</name>